<dbReference type="PANTHER" id="PTHR23305">
    <property type="entry name" value="OBG GTPASE FAMILY"/>
    <property type="match status" value="1"/>
</dbReference>
<dbReference type="GO" id="GO:0016887">
    <property type="term" value="F:ATP hydrolysis activity"/>
    <property type="evidence" value="ECO:0007669"/>
    <property type="project" value="TreeGrafter"/>
</dbReference>
<name>A0A1J8R3Y8_9AGAM</name>
<dbReference type="AlphaFoldDB" id="A0A1J8R3Y8"/>
<dbReference type="SUPFAM" id="SSF52540">
    <property type="entry name" value="P-loop containing nucleoside triphosphate hydrolases"/>
    <property type="match status" value="1"/>
</dbReference>
<dbReference type="PRINTS" id="PR00326">
    <property type="entry name" value="GTP1OBG"/>
</dbReference>
<dbReference type="Gene3D" id="3.10.20.30">
    <property type="match status" value="2"/>
</dbReference>
<keyword evidence="7" id="KW-1185">Reference proteome</keyword>
<dbReference type="PROSITE" id="PS51880">
    <property type="entry name" value="TGS"/>
    <property type="match status" value="1"/>
</dbReference>
<dbReference type="InterPro" id="IPR031167">
    <property type="entry name" value="G_OBG"/>
</dbReference>
<dbReference type="GO" id="GO:0005524">
    <property type="term" value="F:ATP binding"/>
    <property type="evidence" value="ECO:0007669"/>
    <property type="project" value="UniProtKB-KW"/>
</dbReference>
<dbReference type="STRING" id="180088.A0A1J8R3Y8"/>
<dbReference type="InterPro" id="IPR027417">
    <property type="entry name" value="P-loop_NTPase"/>
</dbReference>
<keyword evidence="2" id="KW-0067">ATP-binding</keyword>
<sequence length="488" mass="54301">MIDRWWLQICTHRLPRSSPAYSQSFLLFTRPFSASHSIQAKKKKMPPKKAPAAEKKVLLGRPSNNLKIGIVGLPNVGKSSFFNVLSDTDLGKAANFPYATINPEEARIPVPDVRFEWLCDLYKPASRVPAFLTCIDIAGLTAGASTGAGLGNSFLSHVRAVDGIFQVVRAFDDAEVIHVEGDVDPLRDMEIIQTELRLKDIEWVEKHLDGLKRTGRSLGNNSLADKAKKEEIATVEKILKTLTVDNKDARKGEWTNKEASLSPQIFVNIFFPVPLFSDEKELLLETQLVEEGVTPHYSFEITISLIPFSFIEVVNSLTLLTAKPITYLVNLSEKDYIRKKNKWLAKIKGWIDTNNPGDPLIPFSVALEERLAQLPDDERVEAEKVPGAQSALGKITQAGYSSLDLIRYFTCGPDEVRAWTIRKGTKAPQAAGVIHSDFENKFVCGEIMTYEDLKEHGSEAAVKAGGKLRQQGKPYEMIDGDIAYWKSG</sequence>
<dbReference type="EMBL" id="LVVM01002566">
    <property type="protein sequence ID" value="OJA16474.1"/>
    <property type="molecule type" value="Genomic_DNA"/>
</dbReference>
<dbReference type="SUPFAM" id="SSF81271">
    <property type="entry name" value="TGS-like"/>
    <property type="match status" value="1"/>
</dbReference>
<organism evidence="6 7">
    <name type="scientific">Rhizopogon vesiculosus</name>
    <dbReference type="NCBI Taxonomy" id="180088"/>
    <lineage>
        <taxon>Eukaryota</taxon>
        <taxon>Fungi</taxon>
        <taxon>Dikarya</taxon>
        <taxon>Basidiomycota</taxon>
        <taxon>Agaricomycotina</taxon>
        <taxon>Agaricomycetes</taxon>
        <taxon>Agaricomycetidae</taxon>
        <taxon>Boletales</taxon>
        <taxon>Suillineae</taxon>
        <taxon>Rhizopogonaceae</taxon>
        <taxon>Rhizopogon</taxon>
    </lineage>
</organism>
<dbReference type="PANTHER" id="PTHR23305:SF11">
    <property type="entry name" value="OBG-LIKE ATPASE 1"/>
    <property type="match status" value="1"/>
</dbReference>
<dbReference type="InterPro" id="IPR013029">
    <property type="entry name" value="YchF_C"/>
</dbReference>
<dbReference type="PROSITE" id="PS51710">
    <property type="entry name" value="G_OBG"/>
    <property type="match status" value="1"/>
</dbReference>
<comment type="caution">
    <text evidence="6">The sequence shown here is derived from an EMBL/GenBank/DDBJ whole genome shotgun (WGS) entry which is preliminary data.</text>
</comment>
<keyword evidence="1" id="KW-0547">Nucleotide-binding</keyword>
<protein>
    <recommendedName>
        <fullName evidence="3">Obg-like ATPase homolog</fullName>
    </recommendedName>
</protein>
<dbReference type="OrthoDB" id="424823at2759"/>
<dbReference type="GO" id="GO:0005737">
    <property type="term" value="C:cytoplasm"/>
    <property type="evidence" value="ECO:0007669"/>
    <property type="project" value="TreeGrafter"/>
</dbReference>
<dbReference type="InterPro" id="IPR006073">
    <property type="entry name" value="GTP-bd"/>
</dbReference>
<dbReference type="InterPro" id="IPR012676">
    <property type="entry name" value="TGS-like"/>
</dbReference>
<dbReference type="Gene3D" id="3.40.50.300">
    <property type="entry name" value="P-loop containing nucleotide triphosphate hydrolases"/>
    <property type="match status" value="2"/>
</dbReference>
<dbReference type="InterPro" id="IPR012675">
    <property type="entry name" value="Beta-grasp_dom_sf"/>
</dbReference>
<dbReference type="Proteomes" id="UP000183567">
    <property type="component" value="Unassembled WGS sequence"/>
</dbReference>
<feature type="domain" description="OBG-type G" evidence="4">
    <location>
        <begin position="66"/>
        <end position="383"/>
    </location>
</feature>
<feature type="domain" description="TGS" evidence="5">
    <location>
        <begin position="404"/>
        <end position="487"/>
    </location>
</feature>
<dbReference type="FunFam" id="3.10.20.30:FF:000001">
    <property type="entry name" value="Ribosome-binding ATPase YchF"/>
    <property type="match status" value="1"/>
</dbReference>
<dbReference type="FunFam" id="1.10.150.300:FF:000001">
    <property type="entry name" value="Ribosome-binding ATPase YchF"/>
    <property type="match status" value="1"/>
</dbReference>
<dbReference type="GO" id="GO:0005525">
    <property type="term" value="F:GTP binding"/>
    <property type="evidence" value="ECO:0007669"/>
    <property type="project" value="InterPro"/>
</dbReference>
<dbReference type="CDD" id="cd01900">
    <property type="entry name" value="YchF"/>
    <property type="match status" value="1"/>
</dbReference>
<gene>
    <name evidence="6" type="ORF">AZE42_06874</name>
</gene>
<proteinExistence type="predicted"/>
<dbReference type="CDD" id="cd04867">
    <property type="entry name" value="TGS_YchF_OLA1"/>
    <property type="match status" value="1"/>
</dbReference>
<evidence type="ECO:0000256" key="1">
    <source>
        <dbReference type="ARBA" id="ARBA00022741"/>
    </source>
</evidence>
<reference evidence="6 7" key="1">
    <citation type="submission" date="2016-03" db="EMBL/GenBank/DDBJ databases">
        <title>Comparative genomics of the ectomycorrhizal sister species Rhizopogon vinicolor and Rhizopogon vesiculosus (Basidiomycota: Boletales) reveals a divergence of the mating type B locus.</title>
        <authorList>
            <person name="Mujic A.B."/>
            <person name="Kuo A."/>
            <person name="Tritt A."/>
            <person name="Lipzen A."/>
            <person name="Chen C."/>
            <person name="Johnson J."/>
            <person name="Sharma A."/>
            <person name="Barry K."/>
            <person name="Grigoriev I.V."/>
            <person name="Spatafora J.W."/>
        </authorList>
    </citation>
    <scope>NUCLEOTIDE SEQUENCE [LARGE SCALE GENOMIC DNA]</scope>
    <source>
        <strain evidence="6 7">AM-OR11-056</strain>
    </source>
</reference>
<dbReference type="InterPro" id="IPR004095">
    <property type="entry name" value="TGS"/>
</dbReference>
<evidence type="ECO:0000313" key="7">
    <source>
        <dbReference type="Proteomes" id="UP000183567"/>
    </source>
</evidence>
<dbReference type="Pfam" id="PF06071">
    <property type="entry name" value="YchF-GTPase_C"/>
    <property type="match status" value="1"/>
</dbReference>
<dbReference type="Gene3D" id="1.10.150.300">
    <property type="entry name" value="TGS-like domain"/>
    <property type="match status" value="2"/>
</dbReference>
<evidence type="ECO:0000256" key="2">
    <source>
        <dbReference type="ARBA" id="ARBA00022840"/>
    </source>
</evidence>
<evidence type="ECO:0000313" key="6">
    <source>
        <dbReference type="EMBL" id="OJA16474.1"/>
    </source>
</evidence>
<evidence type="ECO:0000256" key="3">
    <source>
        <dbReference type="ARBA" id="ARBA00068719"/>
    </source>
</evidence>
<dbReference type="Pfam" id="PF01926">
    <property type="entry name" value="MMR_HSR1"/>
    <property type="match status" value="1"/>
</dbReference>
<accession>A0A1J8R3Y8</accession>
<dbReference type="InterPro" id="IPR023192">
    <property type="entry name" value="TGS-like_dom_sf"/>
</dbReference>
<evidence type="ECO:0000259" key="5">
    <source>
        <dbReference type="PROSITE" id="PS51880"/>
    </source>
</evidence>
<dbReference type="InterPro" id="IPR041706">
    <property type="entry name" value="YchF_N"/>
</dbReference>
<evidence type="ECO:0000259" key="4">
    <source>
        <dbReference type="PROSITE" id="PS51710"/>
    </source>
</evidence>